<sequence>MEKLECVLNFRKKTRETDKLTCLSEKRKAKAKSISKPPEMKAQNLKSKSAKNTTRSKNVPRKGWSSQSASVGMVLLRLLLGTWIWGGGYRNGLC</sequence>
<comment type="caution">
    <text evidence="2">The sequence shown here is derived from an EMBL/GenBank/DDBJ whole genome shotgun (WGS) entry which is preliminary data.</text>
</comment>
<evidence type="ECO:0000256" key="1">
    <source>
        <dbReference type="SAM" id="MobiDB-lite"/>
    </source>
</evidence>
<keyword evidence="3" id="KW-1185">Reference proteome</keyword>
<dbReference type="EMBL" id="BGPR01000998">
    <property type="protein sequence ID" value="GBM42561.1"/>
    <property type="molecule type" value="Genomic_DNA"/>
</dbReference>
<gene>
    <name evidence="2" type="ORF">AVEN_3362_1</name>
</gene>
<feature type="compositionally biased region" description="Polar residues" evidence="1">
    <location>
        <begin position="44"/>
        <end position="57"/>
    </location>
</feature>
<proteinExistence type="predicted"/>
<evidence type="ECO:0000313" key="3">
    <source>
        <dbReference type="Proteomes" id="UP000499080"/>
    </source>
</evidence>
<name>A0A4Y2FMY7_ARAVE</name>
<protein>
    <submittedName>
        <fullName evidence="2">Uncharacterized protein</fullName>
    </submittedName>
</protein>
<evidence type="ECO:0000313" key="2">
    <source>
        <dbReference type="EMBL" id="GBM42561.1"/>
    </source>
</evidence>
<accession>A0A4Y2FMY7</accession>
<dbReference type="AlphaFoldDB" id="A0A4Y2FMY7"/>
<organism evidence="2 3">
    <name type="scientific">Araneus ventricosus</name>
    <name type="common">Orbweaver spider</name>
    <name type="synonym">Epeira ventricosa</name>
    <dbReference type="NCBI Taxonomy" id="182803"/>
    <lineage>
        <taxon>Eukaryota</taxon>
        <taxon>Metazoa</taxon>
        <taxon>Ecdysozoa</taxon>
        <taxon>Arthropoda</taxon>
        <taxon>Chelicerata</taxon>
        <taxon>Arachnida</taxon>
        <taxon>Araneae</taxon>
        <taxon>Araneomorphae</taxon>
        <taxon>Entelegynae</taxon>
        <taxon>Araneoidea</taxon>
        <taxon>Araneidae</taxon>
        <taxon>Araneus</taxon>
    </lineage>
</organism>
<reference evidence="2 3" key="1">
    <citation type="journal article" date="2019" name="Sci. Rep.">
        <title>Orb-weaving spider Araneus ventricosus genome elucidates the spidroin gene catalogue.</title>
        <authorList>
            <person name="Kono N."/>
            <person name="Nakamura H."/>
            <person name="Ohtoshi R."/>
            <person name="Moran D.A.P."/>
            <person name="Shinohara A."/>
            <person name="Yoshida Y."/>
            <person name="Fujiwara M."/>
            <person name="Mori M."/>
            <person name="Tomita M."/>
            <person name="Arakawa K."/>
        </authorList>
    </citation>
    <scope>NUCLEOTIDE SEQUENCE [LARGE SCALE GENOMIC DNA]</scope>
</reference>
<feature type="region of interest" description="Disordered" evidence="1">
    <location>
        <begin position="28"/>
        <end position="65"/>
    </location>
</feature>
<dbReference type="Proteomes" id="UP000499080">
    <property type="component" value="Unassembled WGS sequence"/>
</dbReference>